<feature type="compositionally biased region" description="Acidic residues" evidence="7">
    <location>
        <begin position="44"/>
        <end position="76"/>
    </location>
</feature>
<dbReference type="GO" id="GO:0061630">
    <property type="term" value="F:ubiquitin protein ligase activity"/>
    <property type="evidence" value="ECO:0007669"/>
    <property type="project" value="UniProtKB-EC"/>
</dbReference>
<dbReference type="SUPFAM" id="SSF56204">
    <property type="entry name" value="Hect, E3 ligase catalytic domain"/>
    <property type="match status" value="1"/>
</dbReference>
<dbReference type="GO" id="GO:0000209">
    <property type="term" value="P:protein polyubiquitination"/>
    <property type="evidence" value="ECO:0007669"/>
    <property type="project" value="TreeGrafter"/>
</dbReference>
<dbReference type="EC" id="2.3.2.26" evidence="3"/>
<feature type="region of interest" description="Disordered" evidence="7">
    <location>
        <begin position="940"/>
        <end position="984"/>
    </location>
</feature>
<comment type="similarity">
    <text evidence="2">Belongs to the UPL family. K-HECT subfamily.</text>
</comment>
<evidence type="ECO:0000256" key="1">
    <source>
        <dbReference type="ARBA" id="ARBA00000885"/>
    </source>
</evidence>
<dbReference type="Gene3D" id="3.30.2410.10">
    <property type="entry name" value="Hect, E3 ligase catalytic domain"/>
    <property type="match status" value="1"/>
</dbReference>
<reference evidence="9" key="1">
    <citation type="submission" date="2022-07" db="EMBL/GenBank/DDBJ databases">
        <title>Phylogenomic reconstructions and comparative analyses of Kickxellomycotina fungi.</title>
        <authorList>
            <person name="Reynolds N.K."/>
            <person name="Stajich J.E."/>
            <person name="Barry K."/>
            <person name="Grigoriev I.V."/>
            <person name="Crous P."/>
            <person name="Smith M.E."/>
        </authorList>
    </citation>
    <scope>NUCLEOTIDE SEQUENCE</scope>
    <source>
        <strain evidence="9">CBS 109367</strain>
    </source>
</reference>
<dbReference type="GO" id="GO:0016607">
    <property type="term" value="C:nuclear speck"/>
    <property type="evidence" value="ECO:0007669"/>
    <property type="project" value="TreeGrafter"/>
</dbReference>
<evidence type="ECO:0000259" key="8">
    <source>
        <dbReference type="PROSITE" id="PS50237"/>
    </source>
</evidence>
<accession>A0A9W8GNK9</accession>
<evidence type="ECO:0000256" key="6">
    <source>
        <dbReference type="PROSITE-ProRule" id="PRU00104"/>
    </source>
</evidence>
<dbReference type="InterPro" id="IPR000569">
    <property type="entry name" value="HECT_dom"/>
</dbReference>
<dbReference type="InterPro" id="IPR057948">
    <property type="entry name" value="TPR_TRIP12_N"/>
</dbReference>
<keyword evidence="9" id="KW-0012">Acyltransferase</keyword>
<evidence type="ECO:0000256" key="2">
    <source>
        <dbReference type="ARBA" id="ARBA00006331"/>
    </source>
</evidence>
<evidence type="ECO:0000313" key="10">
    <source>
        <dbReference type="Proteomes" id="UP001151516"/>
    </source>
</evidence>
<dbReference type="Gene3D" id="3.90.1750.10">
    <property type="entry name" value="Hect, E3 ligase catalytic domains"/>
    <property type="match status" value="1"/>
</dbReference>
<dbReference type="SUPFAM" id="SSF48371">
    <property type="entry name" value="ARM repeat"/>
    <property type="match status" value="1"/>
</dbReference>
<name>A0A9W8GNK9_9FUNG</name>
<dbReference type="PANTHER" id="PTHR45670:SF1">
    <property type="entry name" value="E3 UBIQUITIN-PROTEIN LIGASE HECTD1"/>
    <property type="match status" value="1"/>
</dbReference>
<dbReference type="Proteomes" id="UP001151516">
    <property type="component" value="Unassembled WGS sequence"/>
</dbReference>
<feature type="compositionally biased region" description="Acidic residues" evidence="7">
    <location>
        <begin position="21"/>
        <end position="34"/>
    </location>
</feature>
<feature type="active site" description="Glycyl thioester intermediate" evidence="6">
    <location>
        <position position="1637"/>
    </location>
</feature>
<sequence>MEICEVGSVDADDVEAGHIEVDEDDSDSDSDNDSDSSRGNGDEGGNESESDTDTDTDSEGNDDESSDGNEEGDADEADVHGDLSSLENILGGRHAELLASAGLSIGGLARFNSTNQFRPLLAALKQYDNQTQQLIALQELTELLSISTEDSLVGLNFGELGQSLVNLLKGADGDYGELTGFIESNVDIMLLACRCLSNLLEALPLAGGLLARLGVIEVLCSKLLEIEYIDLAEQALSTLMQMSKEFPAKVCEAGGLSACLLFLDFFATGTQRTALSCAANCAQGVTKDQFSQAKDAVQVLERTLFYADQKCAEYSCHTLLCLIRAFRSLPDLVSQLVSPNLLASIIESISPDRAASISAPPTLLLRILTAVAHSSPERAAQALDADVIVVLERIVKLQFIGAADCSAPSTRVPTRQDSVARVSDHAWEALRLLVALLPPLPSTSDAAAQSEAPVSGGSNGAIAPDPTGDDTKPSPQLLWSPASVMRPQIIQQLQQTLVSTLISAYHSTMSAAARHCLLLAVLRVLFALNAEQLLVALKGAKLPTFIASAISSLESPLHSAITLLIARIALDRLPGVFARDFVREGVADGLTELESSARTALNSAESLHGAPTESDSSQSEGDDTVAAPIEAACKPTDVTSLVHASMVVNAHAPRLMHSVLAARSASQSPARDGQGVLLGSDTNSLHELVVCQAQLLHGQLVAADASEPNDVSGGSVFAQLRRLSQQLSSRPASSEDMRDCAGSLSKMLVSADGVTCYELIQSGLVGSLIDALDEEADSTRSGVDTADVLVACLLAQHGALDTDEAATTTTSAYEVLVQRLHEALGIAENLTINETYRLDSGAACTPADSLAKQIRLNISPASEECMSALTEASGSSEAAKEASATMDRVRQSFRALTVSVHAVAPFSALEAYLRPRVALFVGKRVRQSPQRSTQLADALFGDEPVPDEGSAEPRPQQAQLDRLPVSAVASGSRHDLHRGGAAQVGKQHLRMLQMIARSSGIDLQAAGLLDGQGLSDSDDDDGGGSSGEERPVSAGANRHIEKQGKDESERVLADAGGDPETSGDSSSSLGDWRLVLTLKIGGTERTVESSDSIFQAIHNACQANEELRDTNPWAQAFQLQFRVEFGKPRLLPPPSLPGGDMVDAGQELRSAFGERSATIIRVIKLLHSRLLQVQRLACSPLVDSSFGNTVDLAFPLGSYKRGADELSEEVFVNRKLAAKVARQLDDPLMVREARGSSSGSSRSASDALVSLGRMQRQKVRISRSQMLSSALKVLELYGTAKSILEVEYFDEVGTGLGPTLEFYSTVSRCLQERPLGMWREARATSTLTEYVDAPHGLFPRPAKPADMGSAALTPVGASSLQLFKFAGHFVAKGLIDGRVLDLPLHEEFWAAIQRHVSAPRHGDCEFAWSWRQLEAVDQDMANSLRYLCQFVKAKDEIYARKDMSMEQMQLAAEAIQDPKSHATISDLALDFTLPGSPEIELRAGGVDIPVTINNVHTYVDLVARWILDVGIRAQVEAFCAGFDKVFPCRDLLIFTPTELCRIVGPSTESEDWSSATLRSAIKAEHGFSLASPAVQMFLSFMESLDGLDRRSFLRFVTGAPRLPLGGFRALYPPLTLVQKTSEAPLGPDDYLPSVMTCANFIKLPNYSSLEVLKRRWSHAVAEGQQSFHLS</sequence>
<organism evidence="9 10">
    <name type="scientific">Coemansia spiralis</name>
    <dbReference type="NCBI Taxonomy" id="417178"/>
    <lineage>
        <taxon>Eukaryota</taxon>
        <taxon>Fungi</taxon>
        <taxon>Fungi incertae sedis</taxon>
        <taxon>Zoopagomycota</taxon>
        <taxon>Kickxellomycotina</taxon>
        <taxon>Kickxellomycetes</taxon>
        <taxon>Kickxellales</taxon>
        <taxon>Kickxellaceae</taxon>
        <taxon>Coemansia</taxon>
    </lineage>
</organism>
<feature type="compositionally biased region" description="Basic and acidic residues" evidence="7">
    <location>
        <begin position="1038"/>
        <end position="1052"/>
    </location>
</feature>
<feature type="region of interest" description="Disordered" evidence="7">
    <location>
        <begin position="1"/>
        <end position="78"/>
    </location>
</feature>
<evidence type="ECO:0000256" key="5">
    <source>
        <dbReference type="ARBA" id="ARBA00022786"/>
    </source>
</evidence>
<dbReference type="GO" id="GO:0043161">
    <property type="term" value="P:proteasome-mediated ubiquitin-dependent protein catabolic process"/>
    <property type="evidence" value="ECO:0007669"/>
    <property type="project" value="TreeGrafter"/>
</dbReference>
<dbReference type="InterPro" id="IPR011989">
    <property type="entry name" value="ARM-like"/>
</dbReference>
<feature type="region of interest" description="Disordered" evidence="7">
    <location>
        <begin position="601"/>
        <end position="623"/>
    </location>
</feature>
<evidence type="ECO:0000256" key="4">
    <source>
        <dbReference type="ARBA" id="ARBA00022679"/>
    </source>
</evidence>
<dbReference type="OrthoDB" id="423283at2759"/>
<dbReference type="InterPro" id="IPR016024">
    <property type="entry name" value="ARM-type_fold"/>
</dbReference>
<feature type="domain" description="HECT" evidence="8">
    <location>
        <begin position="1297"/>
        <end position="1670"/>
    </location>
</feature>
<comment type="catalytic activity">
    <reaction evidence="1">
        <text>S-ubiquitinyl-[E2 ubiquitin-conjugating enzyme]-L-cysteine + [acceptor protein]-L-lysine = [E2 ubiquitin-conjugating enzyme]-L-cysteine + N(6)-ubiquitinyl-[acceptor protein]-L-lysine.</text>
        <dbReference type="EC" id="2.3.2.26"/>
    </reaction>
</comment>
<dbReference type="Gene3D" id="3.30.2160.10">
    <property type="entry name" value="Hect, E3 ligase catalytic domain"/>
    <property type="match status" value="1"/>
</dbReference>
<evidence type="ECO:0000256" key="3">
    <source>
        <dbReference type="ARBA" id="ARBA00012485"/>
    </source>
</evidence>
<gene>
    <name evidence="9" type="primary">UFD4</name>
    <name evidence="9" type="ORF">IWW39_002160</name>
</gene>
<feature type="region of interest" description="Disordered" evidence="7">
    <location>
        <begin position="444"/>
        <end position="474"/>
    </location>
</feature>
<dbReference type="PANTHER" id="PTHR45670">
    <property type="entry name" value="E3 UBIQUITIN-PROTEIN LIGASE TRIP12"/>
    <property type="match status" value="1"/>
</dbReference>
<dbReference type="InterPro" id="IPR045322">
    <property type="entry name" value="HECTD1/TRIP12-like"/>
</dbReference>
<dbReference type="Pfam" id="PF00632">
    <property type="entry name" value="HECT"/>
    <property type="match status" value="1"/>
</dbReference>
<proteinExistence type="inferred from homology"/>
<comment type="caution">
    <text evidence="9">The sequence shown here is derived from an EMBL/GenBank/DDBJ whole genome shotgun (WGS) entry which is preliminary data.</text>
</comment>
<dbReference type="EMBL" id="JANBTX010000044">
    <property type="protein sequence ID" value="KAJ2688540.1"/>
    <property type="molecule type" value="Genomic_DNA"/>
</dbReference>
<keyword evidence="4 9" id="KW-0808">Transferase</keyword>
<protein>
    <recommendedName>
        <fullName evidence="3">HECT-type E3 ubiquitin transferase</fullName>
        <ecNumber evidence="3">2.3.2.26</ecNumber>
    </recommendedName>
</protein>
<dbReference type="SMART" id="SM00119">
    <property type="entry name" value="HECTc"/>
    <property type="match status" value="1"/>
</dbReference>
<evidence type="ECO:0000313" key="9">
    <source>
        <dbReference type="EMBL" id="KAJ2688540.1"/>
    </source>
</evidence>
<keyword evidence="10" id="KW-1185">Reference proteome</keyword>
<dbReference type="PROSITE" id="PS50237">
    <property type="entry name" value="HECT"/>
    <property type="match status" value="1"/>
</dbReference>
<keyword evidence="5 6" id="KW-0833">Ubl conjugation pathway</keyword>
<feature type="region of interest" description="Disordered" evidence="7">
    <location>
        <begin position="1011"/>
        <end position="1068"/>
    </location>
</feature>
<dbReference type="InterPro" id="IPR035983">
    <property type="entry name" value="Hect_E3_ubiquitin_ligase"/>
</dbReference>
<dbReference type="Gene3D" id="1.25.10.10">
    <property type="entry name" value="Leucine-rich Repeat Variant"/>
    <property type="match status" value="1"/>
</dbReference>
<dbReference type="Pfam" id="PF25579">
    <property type="entry name" value="TPR_TRIP12_N"/>
    <property type="match status" value="1"/>
</dbReference>
<evidence type="ECO:0000256" key="7">
    <source>
        <dbReference type="SAM" id="MobiDB-lite"/>
    </source>
</evidence>